<name>A0A8W8JF59_MAGGI</name>
<sequence>MLTEQELSKLDMADGELKTPLSTTPTEDFNPLSEDPDNFISGHSPQRQGHHDADCSGSEEESDYQCNSMEEMSTGNLYGVTPPTYMRGVKRDKKKHQTNIQKSSYKQFTELEKASKKSHRNAVIKERTAPAGSVKSSKWTQQLKQPLHCLTYRHLTIFGFNLCISNVIMSAVYEINLTEEQKAQFVSKIERAHALEQVRGVFLQGEEKLKM</sequence>
<dbReference type="Proteomes" id="UP000005408">
    <property type="component" value="Unassembled WGS sequence"/>
</dbReference>
<keyword evidence="3" id="KW-1185">Reference proteome</keyword>
<evidence type="ECO:0000313" key="3">
    <source>
        <dbReference type="Proteomes" id="UP000005408"/>
    </source>
</evidence>
<reference evidence="2" key="1">
    <citation type="submission" date="2022-08" db="UniProtKB">
        <authorList>
            <consortium name="EnsemblMetazoa"/>
        </authorList>
    </citation>
    <scope>IDENTIFICATION</scope>
    <source>
        <strain evidence="2">05x7-T-G4-1.051#20</strain>
    </source>
</reference>
<proteinExistence type="predicted"/>
<feature type="compositionally biased region" description="Basic and acidic residues" evidence="1">
    <location>
        <begin position="1"/>
        <end position="17"/>
    </location>
</feature>
<feature type="compositionally biased region" description="Polar residues" evidence="1">
    <location>
        <begin position="64"/>
        <end position="76"/>
    </location>
</feature>
<feature type="region of interest" description="Disordered" evidence="1">
    <location>
        <begin position="1"/>
        <end position="100"/>
    </location>
</feature>
<dbReference type="EnsemblMetazoa" id="G18958.1">
    <property type="protein sequence ID" value="G18958.1:cds"/>
    <property type="gene ID" value="G18958"/>
</dbReference>
<feature type="compositionally biased region" description="Basic residues" evidence="1">
    <location>
        <begin position="88"/>
        <end position="97"/>
    </location>
</feature>
<evidence type="ECO:0000313" key="2">
    <source>
        <dbReference type="EnsemblMetazoa" id="G18958.1:cds"/>
    </source>
</evidence>
<evidence type="ECO:0000256" key="1">
    <source>
        <dbReference type="SAM" id="MobiDB-lite"/>
    </source>
</evidence>
<protein>
    <submittedName>
        <fullName evidence="2">Uncharacterized protein</fullName>
    </submittedName>
</protein>
<organism evidence="2 3">
    <name type="scientific">Magallana gigas</name>
    <name type="common">Pacific oyster</name>
    <name type="synonym">Crassostrea gigas</name>
    <dbReference type="NCBI Taxonomy" id="29159"/>
    <lineage>
        <taxon>Eukaryota</taxon>
        <taxon>Metazoa</taxon>
        <taxon>Spiralia</taxon>
        <taxon>Lophotrochozoa</taxon>
        <taxon>Mollusca</taxon>
        <taxon>Bivalvia</taxon>
        <taxon>Autobranchia</taxon>
        <taxon>Pteriomorphia</taxon>
        <taxon>Ostreida</taxon>
        <taxon>Ostreoidea</taxon>
        <taxon>Ostreidae</taxon>
        <taxon>Magallana</taxon>
    </lineage>
</organism>
<accession>A0A8W8JF59</accession>
<dbReference type="AlphaFoldDB" id="A0A8W8JF59"/>